<dbReference type="SUPFAM" id="SSF52047">
    <property type="entry name" value="RNI-like"/>
    <property type="match status" value="2"/>
</dbReference>
<dbReference type="OrthoDB" id="2977518at2759"/>
<keyword evidence="4" id="KW-1185">Reference proteome</keyword>
<dbReference type="AlphaFoldDB" id="A0A8H6LY56"/>
<name>A0A8H6LY56_9AGAR</name>
<evidence type="ECO:0000313" key="4">
    <source>
        <dbReference type="Proteomes" id="UP000521943"/>
    </source>
</evidence>
<organism evidence="3 4">
    <name type="scientific">Ephemerocybe angulata</name>
    <dbReference type="NCBI Taxonomy" id="980116"/>
    <lineage>
        <taxon>Eukaryota</taxon>
        <taxon>Fungi</taxon>
        <taxon>Dikarya</taxon>
        <taxon>Basidiomycota</taxon>
        <taxon>Agaricomycotina</taxon>
        <taxon>Agaricomycetes</taxon>
        <taxon>Agaricomycetidae</taxon>
        <taxon>Agaricales</taxon>
        <taxon>Agaricineae</taxon>
        <taxon>Psathyrellaceae</taxon>
        <taxon>Ephemerocybe</taxon>
    </lineage>
</organism>
<proteinExistence type="predicted"/>
<feature type="domain" description="F-box" evidence="2">
    <location>
        <begin position="37"/>
        <end position="85"/>
    </location>
</feature>
<evidence type="ECO:0000256" key="1">
    <source>
        <dbReference type="SAM" id="Coils"/>
    </source>
</evidence>
<sequence>MDARTTAIHQLELQVGVLKAEREKYQTLLSPLRRNLLPPEILGEIFTFSVSNSRPFSWNHQLNTLCLVCKSWRAAALIHPALWATVGWYYIDSPQNFDVGKVKAWLSRSGKVKKTLHVMGRHEADDNSLCPLSPHDLSGKLFLDGPPLDTLSLACTHAECLEAIFDEVRFGPAKKPSCNAIHSLTLGMERASAESFGRVCGILHRIPTVRTLSLALPQFHGYFTYHGELPGPLPFGNLSGLTLVCDWSVSLVLDILENCTNLETLILETEGCAREYAPAFPRDKPILVLPRLRTLQLKEVVLSSKDTDILRYLRLPSLHTLDIIFYTLDRDEPHDYNLPNIGSDIISLVTGGANRATSLQHLRLESLAITSQGLNFILSALPTLTQLTLDKLQSDSRLFRHAHTFGTKLLPGLKTLRIHEASELFTFKYFDVYAFLSRRKHGVTAQESLDYLEEAELTISKANSTAPWKDGLDYRYYHASEIAKEATGKSAHKDVAGRDPSDFLLRVLGRRRRSSCHLSARDARTNKRITSLSTTTMMDQDRLSHLFTGNVTLNPLELVFVKHEIEARSTTIHQLELQLGVLKAEREIHQLELQLGILKAEREMYQRLLSPLRRNLLPLEILGEIFSISVSTSTSLSWDRQLNTLCRVCRAWRDAALAMPALWAHVEEIYVDVPKKLHIARVREWLKRSGSVKKTLHINGLHARRNPTTCPLSLQHALPDLLMDGPPLDKLSLTCAYAECIEIIIQQMKLKAAKGRLCDSIRSVHLGMSRTKRDMSFGAIWAILDLIPTIHAFSLELSPYHFDWEVPRNLSQSNLTSLTIACDWPILLLLDILRNCAGIESLTLDHQKTPRRGLPVNPQLEVLLPKLKTLQMRRLVALASSDTTIFRHLRLPSLHTLDIIFVPGPGTALDPDMTGVRQHIVALVSGGPNRATNLQRLRFESVTISPQGLHLILYSLPMLAHLTLDNIRSKSLFFRVACGFPPAKLLPRLRSLRILNPSELVKFDYNDVCAFLAHRKYAATEESPDLLEEVRDGREGYEGQHCPDFFLIDYTHRIRLQFEVSSKMAGPGKSAGPYNSYAKASATLSSPASEKRVLNGRMSGNHLKGLVSSQHPGFNSERNPTSRVLSAGALMSRNILRHRSIPLEQLFRVQGEVAGGKQLDAFLVHGG</sequence>
<dbReference type="PANTHER" id="PTHR38926:SF72">
    <property type="entry name" value="IM:7136021-RELATED"/>
    <property type="match status" value="1"/>
</dbReference>
<dbReference type="Gene3D" id="3.80.10.10">
    <property type="entry name" value="Ribonuclease Inhibitor"/>
    <property type="match status" value="2"/>
</dbReference>
<dbReference type="InterPro" id="IPR032675">
    <property type="entry name" value="LRR_dom_sf"/>
</dbReference>
<gene>
    <name evidence="3" type="ORF">DFP72DRAFT_856937</name>
</gene>
<feature type="coiled-coil region" evidence="1">
    <location>
        <begin position="572"/>
        <end position="608"/>
    </location>
</feature>
<protein>
    <recommendedName>
        <fullName evidence="2">F-box domain-containing protein</fullName>
    </recommendedName>
</protein>
<dbReference type="Pfam" id="PF12937">
    <property type="entry name" value="F-box-like"/>
    <property type="match status" value="2"/>
</dbReference>
<comment type="caution">
    <text evidence="3">The sequence shown here is derived from an EMBL/GenBank/DDBJ whole genome shotgun (WGS) entry which is preliminary data.</text>
</comment>
<reference evidence="3 4" key="1">
    <citation type="submission" date="2020-07" db="EMBL/GenBank/DDBJ databases">
        <title>Comparative genomics of pyrophilous fungi reveals a link between fire events and developmental genes.</title>
        <authorList>
            <consortium name="DOE Joint Genome Institute"/>
            <person name="Steindorff A.S."/>
            <person name="Carver A."/>
            <person name="Calhoun S."/>
            <person name="Stillman K."/>
            <person name="Liu H."/>
            <person name="Lipzen A."/>
            <person name="Pangilinan J."/>
            <person name="Labutti K."/>
            <person name="Bruns T.D."/>
            <person name="Grigoriev I.V."/>
        </authorList>
    </citation>
    <scope>NUCLEOTIDE SEQUENCE [LARGE SCALE GENOMIC DNA]</scope>
    <source>
        <strain evidence="3 4">CBS 144469</strain>
    </source>
</reference>
<accession>A0A8H6LY56</accession>
<evidence type="ECO:0000259" key="2">
    <source>
        <dbReference type="SMART" id="SM00256"/>
    </source>
</evidence>
<dbReference type="InterPro" id="IPR001810">
    <property type="entry name" value="F-box_dom"/>
</dbReference>
<dbReference type="PANTHER" id="PTHR38926">
    <property type="entry name" value="F-BOX DOMAIN CONTAINING PROTEIN, EXPRESSED"/>
    <property type="match status" value="1"/>
</dbReference>
<dbReference type="Proteomes" id="UP000521943">
    <property type="component" value="Unassembled WGS sequence"/>
</dbReference>
<dbReference type="SMART" id="SM00256">
    <property type="entry name" value="FBOX"/>
    <property type="match status" value="2"/>
</dbReference>
<keyword evidence="1" id="KW-0175">Coiled coil</keyword>
<feature type="domain" description="F-box" evidence="2">
    <location>
        <begin position="617"/>
        <end position="665"/>
    </location>
</feature>
<evidence type="ECO:0000313" key="3">
    <source>
        <dbReference type="EMBL" id="KAF6744902.1"/>
    </source>
</evidence>
<dbReference type="EMBL" id="JACGCI010000112">
    <property type="protein sequence ID" value="KAF6744902.1"/>
    <property type="molecule type" value="Genomic_DNA"/>
</dbReference>